<dbReference type="InterPro" id="IPR000253">
    <property type="entry name" value="FHA_dom"/>
</dbReference>
<dbReference type="PROSITE" id="PS50102">
    <property type="entry name" value="RRM"/>
    <property type="match status" value="1"/>
</dbReference>
<dbReference type="InterPro" id="IPR008984">
    <property type="entry name" value="SMAD_FHA_dom_sf"/>
</dbReference>
<comment type="caution">
    <text evidence="6">The sequence shown here is derived from an EMBL/GenBank/DDBJ whole genome shotgun (WGS) entry which is preliminary data.</text>
</comment>
<sequence length="461" mass="54408">MEATEMDSEALRAIFMRIDNFEGEFDFLHPDYRCTVCFKDIRFNSVTHGIQFLRFAHSVEGKTYTYDEASYSSNTVHKYVAQMDASVTLEDEEENPLWNKNRYQWVELLLRDKYRRNEGRFTTTHLTHYIEIRRRLAKTGERKLVFISEDHFLGSDGRNGQNRIGSITEQIRQDMCEYKDHRMWLFMCQNMTQEDFWVTIDEYKDDEQQHRHRLEGKCCYHIGRIPSCSIRPTNPSISRVHASICMNKRGRICIVNYNDLTGVTVNDKQIEPHSPFVMKSGDRFTIGASKRVYCITIDDRLVARKIEDMENKRWELQRKADLKAKRINNELETYLKGSDEVVVLNINFKTKRSDIYDFFSTCGEVVSVQLPQAGGISDDTTSDNVLAKRGMAFVKFKDKKGAANALERDGMYFNYRKIHVEYKNQHTSDSHNNPIKVRSRSRERSSRRDESRQYRNDRYKH</sequence>
<gene>
    <name evidence="6" type="ORF">X943_000578</name>
</gene>
<proteinExistence type="predicted"/>
<dbReference type="Gene3D" id="3.30.70.330">
    <property type="match status" value="1"/>
</dbReference>
<evidence type="ECO:0000313" key="6">
    <source>
        <dbReference type="EMBL" id="KAK1935954.1"/>
    </source>
</evidence>
<dbReference type="Pfam" id="PF00076">
    <property type="entry name" value="RRM_1"/>
    <property type="match status" value="1"/>
</dbReference>
<dbReference type="GO" id="GO:0003729">
    <property type="term" value="F:mRNA binding"/>
    <property type="evidence" value="ECO:0007669"/>
    <property type="project" value="TreeGrafter"/>
</dbReference>
<dbReference type="Pfam" id="PF00498">
    <property type="entry name" value="FHA"/>
    <property type="match status" value="1"/>
</dbReference>
<dbReference type="AlphaFoldDB" id="A0AAD9GCN2"/>
<keyword evidence="1 2" id="KW-0694">RNA-binding</keyword>
<dbReference type="GO" id="GO:0005634">
    <property type="term" value="C:nucleus"/>
    <property type="evidence" value="ECO:0007669"/>
    <property type="project" value="TreeGrafter"/>
</dbReference>
<dbReference type="CDD" id="cd00060">
    <property type="entry name" value="FHA"/>
    <property type="match status" value="1"/>
</dbReference>
<accession>A0AAD9GCN2</accession>
<keyword evidence="7" id="KW-1185">Reference proteome</keyword>
<evidence type="ECO:0000259" key="5">
    <source>
        <dbReference type="PROSITE" id="PS50102"/>
    </source>
</evidence>
<evidence type="ECO:0000256" key="1">
    <source>
        <dbReference type="ARBA" id="ARBA00022884"/>
    </source>
</evidence>
<organism evidence="6 7">
    <name type="scientific">Babesia divergens</name>
    <dbReference type="NCBI Taxonomy" id="32595"/>
    <lineage>
        <taxon>Eukaryota</taxon>
        <taxon>Sar</taxon>
        <taxon>Alveolata</taxon>
        <taxon>Apicomplexa</taxon>
        <taxon>Aconoidasida</taxon>
        <taxon>Piroplasmida</taxon>
        <taxon>Babesiidae</taxon>
        <taxon>Babesia</taxon>
    </lineage>
</organism>
<dbReference type="CDD" id="cd00590">
    <property type="entry name" value="RRM_SF"/>
    <property type="match status" value="1"/>
</dbReference>
<evidence type="ECO:0000259" key="4">
    <source>
        <dbReference type="PROSITE" id="PS50006"/>
    </source>
</evidence>
<reference evidence="6" key="1">
    <citation type="journal article" date="2014" name="Nucleic Acids Res.">
        <title>The evolutionary dynamics of variant antigen genes in Babesia reveal a history of genomic innovation underlying host-parasite interaction.</title>
        <authorList>
            <person name="Jackson A.P."/>
            <person name="Otto T.D."/>
            <person name="Darby A."/>
            <person name="Ramaprasad A."/>
            <person name="Xia D."/>
            <person name="Echaide I.E."/>
            <person name="Farber M."/>
            <person name="Gahlot S."/>
            <person name="Gamble J."/>
            <person name="Gupta D."/>
            <person name="Gupta Y."/>
            <person name="Jackson L."/>
            <person name="Malandrin L."/>
            <person name="Malas T.B."/>
            <person name="Moussa E."/>
            <person name="Nair M."/>
            <person name="Reid A.J."/>
            <person name="Sanders M."/>
            <person name="Sharma J."/>
            <person name="Tracey A."/>
            <person name="Quail M.A."/>
            <person name="Weir W."/>
            <person name="Wastling J.M."/>
            <person name="Hall N."/>
            <person name="Willadsen P."/>
            <person name="Lingelbach K."/>
            <person name="Shiels B."/>
            <person name="Tait A."/>
            <person name="Berriman M."/>
            <person name="Allred D.R."/>
            <person name="Pain A."/>
        </authorList>
    </citation>
    <scope>NUCLEOTIDE SEQUENCE</scope>
    <source>
        <strain evidence="6">1802A</strain>
    </source>
</reference>
<dbReference type="Gene3D" id="2.60.200.20">
    <property type="match status" value="1"/>
</dbReference>
<feature type="region of interest" description="Disordered" evidence="3">
    <location>
        <begin position="424"/>
        <end position="461"/>
    </location>
</feature>
<dbReference type="PROSITE" id="PS50006">
    <property type="entry name" value="FHA_DOMAIN"/>
    <property type="match status" value="1"/>
</dbReference>
<dbReference type="InterPro" id="IPR037238">
    <property type="entry name" value="YbiA-like_sf"/>
</dbReference>
<evidence type="ECO:0000256" key="2">
    <source>
        <dbReference type="PROSITE-ProRule" id="PRU00176"/>
    </source>
</evidence>
<dbReference type="SMART" id="SM00240">
    <property type="entry name" value="FHA"/>
    <property type="match status" value="1"/>
</dbReference>
<feature type="domain" description="FHA" evidence="4">
    <location>
        <begin position="220"/>
        <end position="270"/>
    </location>
</feature>
<dbReference type="GO" id="GO:0005737">
    <property type="term" value="C:cytoplasm"/>
    <property type="evidence" value="ECO:0007669"/>
    <property type="project" value="TreeGrafter"/>
</dbReference>
<dbReference type="InterPro" id="IPR012677">
    <property type="entry name" value="Nucleotide-bd_a/b_plait_sf"/>
</dbReference>
<reference evidence="6" key="2">
    <citation type="submission" date="2021-05" db="EMBL/GenBank/DDBJ databases">
        <authorList>
            <person name="Pain A."/>
        </authorList>
    </citation>
    <scope>NUCLEOTIDE SEQUENCE</scope>
    <source>
        <strain evidence="6">1802A</strain>
    </source>
</reference>
<protein>
    <submittedName>
        <fullName evidence="6">RNA binding protein</fullName>
    </submittedName>
</protein>
<evidence type="ECO:0000313" key="7">
    <source>
        <dbReference type="Proteomes" id="UP001195914"/>
    </source>
</evidence>
<dbReference type="EMBL" id="JAHBMH010000044">
    <property type="protein sequence ID" value="KAK1935954.1"/>
    <property type="molecule type" value="Genomic_DNA"/>
</dbReference>
<feature type="domain" description="RRM" evidence="5">
    <location>
        <begin position="339"/>
        <end position="425"/>
    </location>
</feature>
<dbReference type="SMART" id="SM00360">
    <property type="entry name" value="RRM"/>
    <property type="match status" value="1"/>
</dbReference>
<dbReference type="Gene3D" id="1.10.357.40">
    <property type="entry name" value="YbiA-like"/>
    <property type="match status" value="1"/>
</dbReference>
<name>A0AAD9GCN2_BABDI</name>
<dbReference type="InterPro" id="IPR000504">
    <property type="entry name" value="RRM_dom"/>
</dbReference>
<dbReference type="InterPro" id="IPR035979">
    <property type="entry name" value="RBD_domain_sf"/>
</dbReference>
<dbReference type="SUPFAM" id="SSF49879">
    <property type="entry name" value="SMAD/FHA domain"/>
    <property type="match status" value="1"/>
</dbReference>
<dbReference type="InterPro" id="IPR050374">
    <property type="entry name" value="RRT5_SRSF_SR"/>
</dbReference>
<evidence type="ECO:0000256" key="3">
    <source>
        <dbReference type="SAM" id="MobiDB-lite"/>
    </source>
</evidence>
<dbReference type="SUPFAM" id="SSF54928">
    <property type="entry name" value="RNA-binding domain, RBD"/>
    <property type="match status" value="1"/>
</dbReference>
<dbReference type="SUPFAM" id="SSF143990">
    <property type="entry name" value="YbiA-like"/>
    <property type="match status" value="1"/>
</dbReference>
<dbReference type="PANTHER" id="PTHR23003">
    <property type="entry name" value="RNA RECOGNITION MOTIF RRM DOMAIN CONTAINING PROTEIN"/>
    <property type="match status" value="1"/>
</dbReference>
<dbReference type="Proteomes" id="UP001195914">
    <property type="component" value="Unassembled WGS sequence"/>
</dbReference>
<feature type="compositionally biased region" description="Basic and acidic residues" evidence="3">
    <location>
        <begin position="440"/>
        <end position="461"/>
    </location>
</feature>